<evidence type="ECO:0000313" key="3">
    <source>
        <dbReference type="Proteomes" id="UP000075816"/>
    </source>
</evidence>
<proteinExistence type="predicted"/>
<gene>
    <name evidence="2" type="ORF">A2J07_10675</name>
</gene>
<evidence type="ECO:0000256" key="1">
    <source>
        <dbReference type="SAM" id="Coils"/>
    </source>
</evidence>
<keyword evidence="1" id="KW-0175">Coiled coil</keyword>
<evidence type="ECO:0000313" key="2">
    <source>
        <dbReference type="EMBL" id="KYL04332.1"/>
    </source>
</evidence>
<comment type="caution">
    <text evidence="2">The sequence shown here is derived from an EMBL/GenBank/DDBJ whole genome shotgun (WGS) entry which is preliminary data.</text>
</comment>
<protein>
    <submittedName>
        <fullName evidence="2">Uncharacterized protein</fullName>
    </submittedName>
</protein>
<dbReference type="AlphaFoldDB" id="A0A161QU58"/>
<feature type="coiled-coil region" evidence="1">
    <location>
        <begin position="99"/>
        <end position="129"/>
    </location>
</feature>
<reference evidence="2 3" key="1">
    <citation type="submission" date="2016-03" db="EMBL/GenBank/DDBJ databases">
        <title>Comparative genomics of human isolates of Fusobacterium necrophorum.</title>
        <authorList>
            <person name="Jensen A."/>
            <person name="Bank S."/>
            <person name="Andersen P.S."/>
            <person name="Kristensen L.H."/>
            <person name="Prag J."/>
        </authorList>
    </citation>
    <scope>NUCLEOTIDE SEQUENCE [LARGE SCALE GENOMIC DNA]</scope>
    <source>
        <strain evidence="2 3">LS_1264</strain>
    </source>
</reference>
<dbReference type="EMBL" id="LVEA01000033">
    <property type="protein sequence ID" value="KYL04332.1"/>
    <property type="molecule type" value="Genomic_DNA"/>
</dbReference>
<organism evidence="2 3">
    <name type="scientific">Fusobacterium necrophorum subsp. funduliforme</name>
    <dbReference type="NCBI Taxonomy" id="143387"/>
    <lineage>
        <taxon>Bacteria</taxon>
        <taxon>Fusobacteriati</taxon>
        <taxon>Fusobacteriota</taxon>
        <taxon>Fusobacteriia</taxon>
        <taxon>Fusobacteriales</taxon>
        <taxon>Fusobacteriaceae</taxon>
        <taxon>Fusobacterium</taxon>
    </lineage>
</organism>
<accession>A0A161QU58</accession>
<dbReference type="KEGG" id="fnf:BSQ88_08925"/>
<dbReference type="Proteomes" id="UP000075816">
    <property type="component" value="Unassembled WGS sequence"/>
</dbReference>
<sequence length="130" mass="15341">MKTIKIGTEENYVEIKEMMSFWEKREYQYGFGGIYAMNKDASRIEVNTRKPFEETEEYFLLKSQVMTIAENGDIIYDNADAKQRKEFSKVLKNAYGETSKNLEEALGKIKEVNELVKKEEKEEKEEEKND</sequence>
<dbReference type="RefSeq" id="WP_009006000.1">
    <property type="nucleotide sequence ID" value="NZ_CAXOUQ010000009.1"/>
</dbReference>
<name>A0A161QU58_9FUSO</name>